<evidence type="ECO:0000256" key="2">
    <source>
        <dbReference type="ARBA" id="ARBA00023125"/>
    </source>
</evidence>
<evidence type="ECO:0000313" key="7">
    <source>
        <dbReference type="Proteomes" id="UP000194948"/>
    </source>
</evidence>
<dbReference type="AlphaFoldDB" id="A0AAQ3W998"/>
<dbReference type="SMART" id="SM00862">
    <property type="entry name" value="Trans_reg_C"/>
    <property type="match status" value="1"/>
</dbReference>
<dbReference type="RefSeq" id="WP_086314623.1">
    <property type="nucleotide sequence ID" value="NZ_CP147244.1"/>
</dbReference>
<feature type="domain" description="OmpR/PhoB-type" evidence="5">
    <location>
        <begin position="127"/>
        <end position="227"/>
    </location>
</feature>
<dbReference type="Gene3D" id="1.10.10.10">
    <property type="entry name" value="Winged helix-like DNA-binding domain superfamily/Winged helix DNA-binding domain"/>
    <property type="match status" value="1"/>
</dbReference>
<keyword evidence="2 4" id="KW-0238">DNA-binding</keyword>
<protein>
    <recommendedName>
        <fullName evidence="5">OmpR/PhoB-type domain-containing protein</fullName>
    </recommendedName>
</protein>
<evidence type="ECO:0000259" key="5">
    <source>
        <dbReference type="PROSITE" id="PS51755"/>
    </source>
</evidence>
<dbReference type="Proteomes" id="UP000194948">
    <property type="component" value="Chromosome"/>
</dbReference>
<dbReference type="GO" id="GO:0003677">
    <property type="term" value="F:DNA binding"/>
    <property type="evidence" value="ECO:0007669"/>
    <property type="project" value="UniProtKB-UniRule"/>
</dbReference>
<name>A0AAQ3W998_9ENTE</name>
<organism evidence="6 7">
    <name type="scientific">Candidatus Enterococcus palustris</name>
    <dbReference type="NCBI Taxonomy" id="1834189"/>
    <lineage>
        <taxon>Bacteria</taxon>
        <taxon>Bacillati</taxon>
        <taxon>Bacillota</taxon>
        <taxon>Bacilli</taxon>
        <taxon>Lactobacillales</taxon>
        <taxon>Enterococcaceae</taxon>
        <taxon>Enterococcus</taxon>
    </lineage>
</organism>
<evidence type="ECO:0000256" key="3">
    <source>
        <dbReference type="ARBA" id="ARBA00023163"/>
    </source>
</evidence>
<dbReference type="CDD" id="cd00383">
    <property type="entry name" value="trans_reg_C"/>
    <property type="match status" value="1"/>
</dbReference>
<dbReference type="InterPro" id="IPR016032">
    <property type="entry name" value="Sig_transdc_resp-reg_C-effctor"/>
</dbReference>
<feature type="DNA-binding region" description="OmpR/PhoB-type" evidence="4">
    <location>
        <begin position="127"/>
        <end position="227"/>
    </location>
</feature>
<keyword evidence="3" id="KW-0804">Transcription</keyword>
<dbReference type="Pfam" id="PF00486">
    <property type="entry name" value="Trans_reg_C"/>
    <property type="match status" value="1"/>
</dbReference>
<dbReference type="InterPro" id="IPR036388">
    <property type="entry name" value="WH-like_DNA-bd_sf"/>
</dbReference>
<evidence type="ECO:0000256" key="1">
    <source>
        <dbReference type="ARBA" id="ARBA00023015"/>
    </source>
</evidence>
<evidence type="ECO:0000256" key="4">
    <source>
        <dbReference type="PROSITE-ProRule" id="PRU01091"/>
    </source>
</evidence>
<keyword evidence="1" id="KW-0805">Transcription regulation</keyword>
<dbReference type="InterPro" id="IPR001867">
    <property type="entry name" value="OmpR/PhoB-type_DNA-bd"/>
</dbReference>
<keyword evidence="7" id="KW-1185">Reference proteome</keyword>
<reference evidence="6" key="2">
    <citation type="submission" date="2024-03" db="EMBL/GenBank/DDBJ databases">
        <title>The Genome Sequence of Enterococcus sp. DIV0205d.</title>
        <authorList>
            <consortium name="The Broad Institute Genomics Platform"/>
            <consortium name="The Broad Institute Microbial Omics Core"/>
            <consortium name="The Broad Institute Genomic Center for Infectious Diseases"/>
            <person name="Earl A."/>
            <person name="Manson A."/>
            <person name="Gilmore M."/>
            <person name="Schwartman J."/>
            <person name="Shea T."/>
            <person name="Abouelleil A."/>
            <person name="Cao P."/>
            <person name="Chapman S."/>
            <person name="Cusick C."/>
            <person name="Young S."/>
            <person name="Neafsey D."/>
            <person name="Nusbaum C."/>
            <person name="Birren B."/>
        </authorList>
    </citation>
    <scope>NUCLEOTIDE SEQUENCE</scope>
    <source>
        <strain evidence="6">7F3_DIV0205</strain>
    </source>
</reference>
<dbReference type="GO" id="GO:0000160">
    <property type="term" value="P:phosphorelay signal transduction system"/>
    <property type="evidence" value="ECO:0007669"/>
    <property type="project" value="InterPro"/>
</dbReference>
<dbReference type="PROSITE" id="PS51755">
    <property type="entry name" value="OMPR_PHOB"/>
    <property type="match status" value="1"/>
</dbReference>
<sequence>MDPKLIVEIINVPENFDKEKLNDLNNSGISISYANSYINNTKNPIKQHIDYFIIIEDQLSLMEVFEIITSIRKNEQGLIFLLVEPEHEQQKLFYLKIGADIIVKIDETWEVLKYMMLNLGRQKIYEKTILTKNNQLVLNDYNLSVTIAGEEVFLTKNEFRLLRLLNKTPNITISYREINEYLWNKKDSTQVANIANIVFNLRDKLKQIEGADHYLVTVRSKGYMLNISEKSKERL</sequence>
<dbReference type="GO" id="GO:0006355">
    <property type="term" value="P:regulation of DNA-templated transcription"/>
    <property type="evidence" value="ECO:0007669"/>
    <property type="project" value="InterPro"/>
</dbReference>
<evidence type="ECO:0000313" key="6">
    <source>
        <dbReference type="EMBL" id="WYK01080.1"/>
    </source>
</evidence>
<proteinExistence type="predicted"/>
<dbReference type="SUPFAM" id="SSF46894">
    <property type="entry name" value="C-terminal effector domain of the bipartite response regulators"/>
    <property type="match status" value="1"/>
</dbReference>
<dbReference type="EMBL" id="CP147244">
    <property type="protein sequence ID" value="WYK01080.1"/>
    <property type="molecule type" value="Genomic_DNA"/>
</dbReference>
<gene>
    <name evidence="6" type="ORF">A5821_002206</name>
</gene>
<reference evidence="6" key="1">
    <citation type="submission" date="2017-05" db="EMBL/GenBank/DDBJ databases">
        <authorList>
            <consortium name="The Broad Institute Genomics Platform"/>
            <consortium name="The Broad Institute Genomic Center for Infectious Diseases"/>
            <person name="Earl A."/>
            <person name="Manson A."/>
            <person name="Schwartman J."/>
            <person name="Gilmore M."/>
            <person name="Abouelleil A."/>
            <person name="Cao P."/>
            <person name="Chapman S."/>
            <person name="Cusick C."/>
            <person name="Shea T."/>
            <person name="Young S."/>
            <person name="Neafsey D."/>
            <person name="Nusbaum C."/>
            <person name="Birren B."/>
        </authorList>
    </citation>
    <scope>NUCLEOTIDE SEQUENCE</scope>
    <source>
        <strain evidence="6">7F3_DIV0205</strain>
    </source>
</reference>
<accession>A0AAQ3W998</accession>